<dbReference type="InterPro" id="IPR035908">
    <property type="entry name" value="F0_ATP_A_sf"/>
</dbReference>
<proteinExistence type="inferred from homology"/>
<evidence type="ECO:0000259" key="12">
    <source>
        <dbReference type="Pfam" id="PF21530"/>
    </source>
</evidence>
<evidence type="ECO:0000256" key="2">
    <source>
        <dbReference type="ARBA" id="ARBA00006810"/>
    </source>
</evidence>
<evidence type="ECO:0000256" key="3">
    <source>
        <dbReference type="ARBA" id="ARBA00022448"/>
    </source>
</evidence>
<comment type="subcellular location">
    <subcellularLocation>
        <location evidence="1">Membrane</location>
        <topology evidence="1">Multi-pass membrane protein</topology>
    </subcellularLocation>
</comment>
<sequence length="406" mass="46189">MDIQCIGEKSEFLNLYLTKSAKYNIDFAMIDSNKSLALKLWNFAFIEYLKKNEKKYLINHYRFNVKTEFEKYFYSLLLLFKPWRDLSEIKGAYETDTDTFKNSVSVLTKAMKYHEENNLKTADRDKSDDDRLDSNPIEADDAIAKYTHLSDMVLKTLRDKLKTIELFIIHEISMISNVTYNLRSLKCLDQRFTDSDINVLQSRKIHDVLDTAMLDKIDGDEILAKDDVDCASAMKKKILEDKDDKVSETAGIERVIAFKIGAKVMIRRNIDVTLGFVNGTIGNVVVVNHFVDRNCINSIKIVISDNKEITLFLSYRITIHKSQGITCKNAIMDLGTSVSIRVMVANIIAGHLLLTLLGSSGTNISNPAILLILISTQILLYSLEIAVPIIQAYVFSILSTLYSRET</sequence>
<evidence type="ECO:0000256" key="8">
    <source>
        <dbReference type="ARBA" id="ARBA00023065"/>
    </source>
</evidence>
<keyword evidence="10" id="KW-0066">ATP synthesis</keyword>
<gene>
    <name evidence="13" type="primary">atpase6_1</name>
    <name evidence="13" type="ORF">G6Z77_0007720</name>
</gene>
<evidence type="ECO:0000256" key="5">
    <source>
        <dbReference type="ARBA" id="ARBA00022692"/>
    </source>
</evidence>
<feature type="transmembrane region" description="Helical" evidence="11">
    <location>
        <begin position="369"/>
        <end position="394"/>
    </location>
</feature>
<dbReference type="GO" id="GO:0015986">
    <property type="term" value="P:proton motive force-driven ATP synthesis"/>
    <property type="evidence" value="ECO:0007669"/>
    <property type="project" value="InterPro"/>
</dbReference>
<feature type="domain" description="DNA helicase Pif1-like 2B" evidence="12">
    <location>
        <begin position="255"/>
        <end position="285"/>
    </location>
</feature>
<keyword evidence="9 11" id="KW-0472">Membrane</keyword>
<evidence type="ECO:0000256" key="10">
    <source>
        <dbReference type="ARBA" id="ARBA00023310"/>
    </source>
</evidence>
<dbReference type="InterPro" id="IPR049163">
    <property type="entry name" value="Pif1-like_2B_dom"/>
</dbReference>
<feature type="non-terminal residue" evidence="13">
    <location>
        <position position="1"/>
    </location>
</feature>
<dbReference type="InterPro" id="IPR027417">
    <property type="entry name" value="P-loop_NTPase"/>
</dbReference>
<feature type="non-terminal residue" evidence="13">
    <location>
        <position position="406"/>
    </location>
</feature>
<dbReference type="Proteomes" id="UP000670152">
    <property type="component" value="Unassembled WGS sequence"/>
</dbReference>
<evidence type="ECO:0000313" key="14">
    <source>
        <dbReference type="Proteomes" id="UP000670152"/>
    </source>
</evidence>
<dbReference type="Pfam" id="PF21530">
    <property type="entry name" value="Pif1_2B_dom"/>
    <property type="match status" value="1"/>
</dbReference>
<keyword evidence="5 11" id="KW-0812">Transmembrane</keyword>
<dbReference type="SUPFAM" id="SSF52540">
    <property type="entry name" value="P-loop containing nucleoside triphosphate hydrolases"/>
    <property type="match status" value="1"/>
</dbReference>
<comment type="caution">
    <text evidence="13">The sequence shown here is derived from an EMBL/GenBank/DDBJ whole genome shotgun (WGS) entry which is preliminary data.</text>
</comment>
<keyword evidence="14" id="KW-1185">Reference proteome</keyword>
<keyword evidence="4" id="KW-0138">CF(0)</keyword>
<evidence type="ECO:0000256" key="1">
    <source>
        <dbReference type="ARBA" id="ARBA00004141"/>
    </source>
</evidence>
<comment type="similarity">
    <text evidence="2">Belongs to the ATPase A chain family.</text>
</comment>
<name>A0A836G483_9HYME</name>
<feature type="transmembrane region" description="Helical" evidence="11">
    <location>
        <begin position="338"/>
        <end position="357"/>
    </location>
</feature>
<accession>A0A836G483</accession>
<keyword evidence="7 11" id="KW-1133">Transmembrane helix</keyword>
<dbReference type="GO" id="GO:0015078">
    <property type="term" value="F:proton transmembrane transporter activity"/>
    <property type="evidence" value="ECO:0007669"/>
    <property type="project" value="InterPro"/>
</dbReference>
<keyword evidence="3" id="KW-0813">Transport</keyword>
<keyword evidence="6" id="KW-0375">Hydrogen ion transport</keyword>
<evidence type="ECO:0000256" key="9">
    <source>
        <dbReference type="ARBA" id="ARBA00023136"/>
    </source>
</evidence>
<protein>
    <submittedName>
        <fullName evidence="13">ATP6 synthase</fullName>
    </submittedName>
</protein>
<dbReference type="Pfam" id="PF00119">
    <property type="entry name" value="ATP-synt_A"/>
    <property type="match status" value="1"/>
</dbReference>
<dbReference type="AlphaFoldDB" id="A0A836G483"/>
<dbReference type="Gene3D" id="1.20.120.220">
    <property type="entry name" value="ATP synthase, F0 complex, subunit A"/>
    <property type="match status" value="1"/>
</dbReference>
<dbReference type="PRINTS" id="PR00123">
    <property type="entry name" value="ATPASEA"/>
</dbReference>
<evidence type="ECO:0000256" key="11">
    <source>
        <dbReference type="SAM" id="Phobius"/>
    </source>
</evidence>
<dbReference type="InterPro" id="IPR051055">
    <property type="entry name" value="PIF1_helicase"/>
</dbReference>
<dbReference type="OrthoDB" id="416437at2759"/>
<dbReference type="EMBL" id="JAANIB010005552">
    <property type="protein sequence ID" value="KAG5331671.1"/>
    <property type="molecule type" value="Genomic_DNA"/>
</dbReference>
<dbReference type="SUPFAM" id="SSF81336">
    <property type="entry name" value="F1F0 ATP synthase subunit A"/>
    <property type="match status" value="1"/>
</dbReference>
<organism evidence="13 14">
    <name type="scientific">Acromyrmex heyeri</name>
    <dbReference type="NCBI Taxonomy" id="230685"/>
    <lineage>
        <taxon>Eukaryota</taxon>
        <taxon>Metazoa</taxon>
        <taxon>Ecdysozoa</taxon>
        <taxon>Arthropoda</taxon>
        <taxon>Hexapoda</taxon>
        <taxon>Insecta</taxon>
        <taxon>Pterygota</taxon>
        <taxon>Neoptera</taxon>
        <taxon>Endopterygota</taxon>
        <taxon>Hymenoptera</taxon>
        <taxon>Apocrita</taxon>
        <taxon>Aculeata</taxon>
        <taxon>Formicoidea</taxon>
        <taxon>Formicidae</taxon>
        <taxon>Myrmicinae</taxon>
        <taxon>Acromyrmex</taxon>
    </lineage>
</organism>
<evidence type="ECO:0000256" key="4">
    <source>
        <dbReference type="ARBA" id="ARBA00022547"/>
    </source>
</evidence>
<dbReference type="PANTHER" id="PTHR47642">
    <property type="entry name" value="ATP-DEPENDENT DNA HELICASE"/>
    <property type="match status" value="1"/>
</dbReference>
<evidence type="ECO:0000313" key="13">
    <source>
        <dbReference type="EMBL" id="KAG5331671.1"/>
    </source>
</evidence>
<dbReference type="GO" id="GO:0045259">
    <property type="term" value="C:proton-transporting ATP synthase complex"/>
    <property type="evidence" value="ECO:0007669"/>
    <property type="project" value="UniProtKB-KW"/>
</dbReference>
<keyword evidence="8" id="KW-0406">Ion transport</keyword>
<reference evidence="13 14" key="1">
    <citation type="submission" date="2020-02" db="EMBL/GenBank/DDBJ databases">
        <title>Relaxed selection underlies rapid genomic changes in the transitions from sociality to social parasitism in ants.</title>
        <authorList>
            <person name="Bi X."/>
        </authorList>
    </citation>
    <scope>NUCLEOTIDE SEQUENCE [LARGE SCALE GENOMIC DNA]</scope>
    <source>
        <strain evidence="13">BGI-DK2014b</strain>
        <tissue evidence="13">Whole body</tissue>
    </source>
</reference>
<dbReference type="InterPro" id="IPR000568">
    <property type="entry name" value="ATP_synth_F0_asu"/>
</dbReference>
<evidence type="ECO:0000256" key="6">
    <source>
        <dbReference type="ARBA" id="ARBA00022781"/>
    </source>
</evidence>
<evidence type="ECO:0000256" key="7">
    <source>
        <dbReference type="ARBA" id="ARBA00022989"/>
    </source>
</evidence>